<keyword evidence="1" id="KW-1133">Transmembrane helix</keyword>
<name>A0A2V2FWQ0_9FIRM</name>
<dbReference type="EMBL" id="JALDAW010000022">
    <property type="protein sequence ID" value="MDY5168910.1"/>
    <property type="molecule type" value="Genomic_DNA"/>
</dbReference>
<proteinExistence type="predicted"/>
<feature type="transmembrane region" description="Helical" evidence="1">
    <location>
        <begin position="12"/>
        <end position="41"/>
    </location>
</feature>
<organism evidence="3 4">
    <name type="scientific">Dielma fastidiosa</name>
    <dbReference type="NCBI Taxonomy" id="1034346"/>
    <lineage>
        <taxon>Bacteria</taxon>
        <taxon>Bacillati</taxon>
        <taxon>Bacillota</taxon>
        <taxon>Erysipelotrichia</taxon>
        <taxon>Erysipelotrichales</taxon>
        <taxon>Erysipelotrichaceae</taxon>
        <taxon>Dielma</taxon>
    </lineage>
</organism>
<dbReference type="Proteomes" id="UP001276902">
    <property type="component" value="Unassembled WGS sequence"/>
</dbReference>
<accession>A0A2V2FWQ0</accession>
<reference evidence="3 4" key="1">
    <citation type="submission" date="2018-05" db="EMBL/GenBank/DDBJ databases">
        <title>Genomic Encyclopedia of Type Strains, Phase IV (KMG-IV): sequencing the most valuable type-strain genomes for metagenomic binning, comparative biology and taxonomic classification.</title>
        <authorList>
            <person name="Goeker M."/>
        </authorList>
    </citation>
    <scope>NUCLEOTIDE SEQUENCE [LARGE SCALE GENOMIC DNA]</scope>
    <source>
        <strain evidence="3 4">JC118</strain>
    </source>
</reference>
<evidence type="ECO:0000256" key="1">
    <source>
        <dbReference type="SAM" id="Phobius"/>
    </source>
</evidence>
<evidence type="ECO:0000313" key="2">
    <source>
        <dbReference type="EMBL" id="MDY5168910.1"/>
    </source>
</evidence>
<keyword evidence="4" id="KW-1185">Reference proteome</keyword>
<keyword evidence="1" id="KW-0812">Transmembrane</keyword>
<dbReference type="OrthoDB" id="9923649at2"/>
<dbReference type="GeneID" id="94441311"/>
<dbReference type="RefSeq" id="WP_022938625.1">
    <property type="nucleotide sequence ID" value="NZ_BAABZA010000002.1"/>
</dbReference>
<evidence type="ECO:0000313" key="4">
    <source>
        <dbReference type="Proteomes" id="UP000247612"/>
    </source>
</evidence>
<gene>
    <name evidence="3" type="ORF">DES51_102243</name>
    <name evidence="2" type="ORF">MQE39_12400</name>
</gene>
<dbReference type="AlphaFoldDB" id="A0A2V2FWQ0"/>
<dbReference type="EMBL" id="QJKH01000002">
    <property type="protein sequence ID" value="PXX81122.1"/>
    <property type="molecule type" value="Genomic_DNA"/>
</dbReference>
<reference evidence="2" key="2">
    <citation type="submission" date="2022-03" db="EMBL/GenBank/DDBJ databases">
        <title>First case of bacteraemia caused by Dielma fastidiosa in a patient hospitalised with diverticulitis.</title>
        <authorList>
            <person name="Forman-Ankjaer B."/>
            <person name="Hvid-Jensen F."/>
            <person name="Kobel C.M."/>
            <person name="Greve T."/>
        </authorList>
    </citation>
    <scope>NUCLEOTIDE SEQUENCE</scope>
    <source>
        <strain evidence="2">AUH_DF_2021</strain>
    </source>
</reference>
<comment type="caution">
    <text evidence="3">The sequence shown here is derived from an EMBL/GenBank/DDBJ whole genome shotgun (WGS) entry which is preliminary data.</text>
</comment>
<dbReference type="STRING" id="1034346.GCA_000313565_02322"/>
<dbReference type="Proteomes" id="UP000247612">
    <property type="component" value="Unassembled WGS sequence"/>
</dbReference>
<evidence type="ECO:0008006" key="5">
    <source>
        <dbReference type="Google" id="ProtNLM"/>
    </source>
</evidence>
<protein>
    <recommendedName>
        <fullName evidence="5">DUF4834 family protein</fullName>
    </recommendedName>
</protein>
<evidence type="ECO:0000313" key="3">
    <source>
        <dbReference type="EMBL" id="PXX81122.1"/>
    </source>
</evidence>
<sequence length="94" mass="10757">MTDLVRIIIGVALVFLFISLLPYLGGIAIIFLVISLAANLIGSITGRKRRNTHYSSNQHYYEEPNIENENIHFDTYGRVNPDVIDVEYTEKEEE</sequence>
<keyword evidence="1" id="KW-0472">Membrane</keyword>